<evidence type="ECO:0000256" key="1">
    <source>
        <dbReference type="ARBA" id="ARBA00023015"/>
    </source>
</evidence>
<evidence type="ECO:0000256" key="4">
    <source>
        <dbReference type="PROSITE-ProRule" id="PRU00335"/>
    </source>
</evidence>
<dbReference type="InterPro" id="IPR049484">
    <property type="entry name" value="Rv0078-like_C"/>
</dbReference>
<dbReference type="InterPro" id="IPR050109">
    <property type="entry name" value="HTH-type_TetR-like_transc_reg"/>
</dbReference>
<name>A0ABP7IHN7_9ACTN</name>
<keyword evidence="2 4" id="KW-0238">DNA-binding</keyword>
<comment type="caution">
    <text evidence="6">The sequence shown here is derived from an EMBL/GenBank/DDBJ whole genome shotgun (WGS) entry which is preliminary data.</text>
</comment>
<gene>
    <name evidence="6" type="ORF">GCM10022226_44020</name>
</gene>
<accession>A0ABP7IHN7</accession>
<dbReference type="PROSITE" id="PS50977">
    <property type="entry name" value="HTH_TETR_2"/>
    <property type="match status" value="1"/>
</dbReference>
<evidence type="ECO:0000259" key="5">
    <source>
        <dbReference type="PROSITE" id="PS50977"/>
    </source>
</evidence>
<dbReference type="EMBL" id="BAAAZR010000010">
    <property type="protein sequence ID" value="GAA3818701.1"/>
    <property type="molecule type" value="Genomic_DNA"/>
</dbReference>
<keyword evidence="7" id="KW-1185">Reference proteome</keyword>
<proteinExistence type="predicted"/>
<dbReference type="PRINTS" id="PR00455">
    <property type="entry name" value="HTHTETR"/>
</dbReference>
<dbReference type="Gene3D" id="1.10.357.10">
    <property type="entry name" value="Tetracycline Repressor, domain 2"/>
    <property type="match status" value="1"/>
</dbReference>
<dbReference type="InterPro" id="IPR001647">
    <property type="entry name" value="HTH_TetR"/>
</dbReference>
<feature type="domain" description="HTH tetR-type" evidence="5">
    <location>
        <begin position="11"/>
        <end position="71"/>
    </location>
</feature>
<keyword evidence="3" id="KW-0804">Transcription</keyword>
<sequence length="197" mass="21161">MIRRTQAERSDATTSKLVAAAQQLFGRDGYAATTIGAVATVAGMTKGAAYHHFLNKATLFREVFIREQEEISAALLSAAAQEPDPWAALLRGCQTFLEHCLDPGFRQIVLLDGPAVLGWEAVREIQRDHTLRVLTEGVRAVTADGGDPGIRSQLIFGALCEAGMLLARSGDPRGDLPAVVTEAARLLSSLSLEPHRT</sequence>
<reference evidence="7" key="1">
    <citation type="journal article" date="2019" name="Int. J. Syst. Evol. Microbiol.">
        <title>The Global Catalogue of Microorganisms (GCM) 10K type strain sequencing project: providing services to taxonomists for standard genome sequencing and annotation.</title>
        <authorList>
            <consortium name="The Broad Institute Genomics Platform"/>
            <consortium name="The Broad Institute Genome Sequencing Center for Infectious Disease"/>
            <person name="Wu L."/>
            <person name="Ma J."/>
        </authorList>
    </citation>
    <scope>NUCLEOTIDE SEQUENCE [LARGE SCALE GENOMIC DNA]</scope>
    <source>
        <strain evidence="7">JCM 16908</strain>
    </source>
</reference>
<keyword evidence="1" id="KW-0805">Transcription regulation</keyword>
<evidence type="ECO:0000313" key="6">
    <source>
        <dbReference type="EMBL" id="GAA3818701.1"/>
    </source>
</evidence>
<protein>
    <submittedName>
        <fullName evidence="6">TetR/AcrR family transcriptional regulator</fullName>
    </submittedName>
</protein>
<evidence type="ECO:0000256" key="3">
    <source>
        <dbReference type="ARBA" id="ARBA00023163"/>
    </source>
</evidence>
<feature type="DNA-binding region" description="H-T-H motif" evidence="4">
    <location>
        <begin position="34"/>
        <end position="53"/>
    </location>
</feature>
<dbReference type="RefSeq" id="WP_344943158.1">
    <property type="nucleotide sequence ID" value="NZ_BAAAZR010000010.1"/>
</dbReference>
<evidence type="ECO:0000313" key="7">
    <source>
        <dbReference type="Proteomes" id="UP001500888"/>
    </source>
</evidence>
<dbReference type="Pfam" id="PF00440">
    <property type="entry name" value="TetR_N"/>
    <property type="match status" value="1"/>
</dbReference>
<dbReference type="SUPFAM" id="SSF46689">
    <property type="entry name" value="Homeodomain-like"/>
    <property type="match status" value="1"/>
</dbReference>
<dbReference type="PANTHER" id="PTHR30055">
    <property type="entry name" value="HTH-TYPE TRANSCRIPTIONAL REGULATOR RUTR"/>
    <property type="match status" value="1"/>
</dbReference>
<dbReference type="InterPro" id="IPR009057">
    <property type="entry name" value="Homeodomain-like_sf"/>
</dbReference>
<dbReference type="PANTHER" id="PTHR30055:SF234">
    <property type="entry name" value="HTH-TYPE TRANSCRIPTIONAL REGULATOR BETI"/>
    <property type="match status" value="1"/>
</dbReference>
<organism evidence="6 7">
    <name type="scientific">Sphaerisporangium flaviroseum</name>
    <dbReference type="NCBI Taxonomy" id="509199"/>
    <lineage>
        <taxon>Bacteria</taxon>
        <taxon>Bacillati</taxon>
        <taxon>Actinomycetota</taxon>
        <taxon>Actinomycetes</taxon>
        <taxon>Streptosporangiales</taxon>
        <taxon>Streptosporangiaceae</taxon>
        <taxon>Sphaerisporangium</taxon>
    </lineage>
</organism>
<evidence type="ECO:0000256" key="2">
    <source>
        <dbReference type="ARBA" id="ARBA00023125"/>
    </source>
</evidence>
<dbReference type="Pfam" id="PF21351">
    <property type="entry name" value="TetR_C_41"/>
    <property type="match status" value="1"/>
</dbReference>
<dbReference type="Proteomes" id="UP001500888">
    <property type="component" value="Unassembled WGS sequence"/>
</dbReference>